<evidence type="ECO:0000313" key="2">
    <source>
        <dbReference type="EMBL" id="GER02658.1"/>
    </source>
</evidence>
<feature type="transmembrane region" description="Helical" evidence="1">
    <location>
        <begin position="64"/>
        <end position="86"/>
    </location>
</feature>
<dbReference type="AlphaFoldDB" id="A0A5A7N3G4"/>
<keyword evidence="1" id="KW-1133">Transmembrane helix</keyword>
<keyword evidence="3" id="KW-1185">Reference proteome</keyword>
<feature type="transmembrane region" description="Helical" evidence="1">
    <location>
        <begin position="140"/>
        <end position="159"/>
    </location>
</feature>
<sequence>MARFLWPLFPDRSADRDPMDRAGIGFDNRVRLGSLVTLRWIALLGQGLALLVIYYGLGYDFEIFWAAMVVAVSVAFNLFLIILFPAAHQLPDKKAAMQLGFDLVQLALLLSFTGGLSNPFAILLLVPVTISATVLSRKSTWALLVLALGLSILMARWHLPLPWPDASFSLPTVYMLAYGWVWRWR</sequence>
<dbReference type="RefSeq" id="WP_150006706.1">
    <property type="nucleotide sequence ID" value="NZ_BKCN01000001.1"/>
</dbReference>
<evidence type="ECO:0000313" key="3">
    <source>
        <dbReference type="Proteomes" id="UP000324996"/>
    </source>
</evidence>
<evidence type="ECO:0008006" key="4">
    <source>
        <dbReference type="Google" id="ProtNLM"/>
    </source>
</evidence>
<name>A0A5A7N3G4_9PROT</name>
<feature type="transmembrane region" description="Helical" evidence="1">
    <location>
        <begin position="38"/>
        <end position="57"/>
    </location>
</feature>
<accession>A0A5A7N3G4</accession>
<dbReference type="EMBL" id="BKCN01000001">
    <property type="protein sequence ID" value="GER02658.1"/>
    <property type="molecule type" value="Genomic_DNA"/>
</dbReference>
<gene>
    <name evidence="2" type="ORF">JCM17846_03400</name>
</gene>
<comment type="caution">
    <text evidence="2">The sequence shown here is derived from an EMBL/GenBank/DDBJ whole genome shotgun (WGS) entry which is preliminary data.</text>
</comment>
<dbReference type="Pfam" id="PF25323">
    <property type="entry name" value="6TM_PilS"/>
    <property type="match status" value="1"/>
</dbReference>
<feature type="transmembrane region" description="Helical" evidence="1">
    <location>
        <begin position="165"/>
        <end position="182"/>
    </location>
</feature>
<reference evidence="2 3" key="1">
    <citation type="submission" date="2019-09" db="EMBL/GenBank/DDBJ databases">
        <title>NBRP : Genome information of microbial organism related human and environment.</title>
        <authorList>
            <person name="Hattori M."/>
            <person name="Oshima K."/>
            <person name="Inaba H."/>
            <person name="Suda W."/>
            <person name="Sakamoto M."/>
            <person name="Iino T."/>
            <person name="Kitahara M."/>
            <person name="Oshida Y."/>
            <person name="Iida T."/>
            <person name="Kudo T."/>
            <person name="Itoh T."/>
            <person name="Ohkuma M."/>
        </authorList>
    </citation>
    <scope>NUCLEOTIDE SEQUENCE [LARGE SCALE GENOMIC DNA]</scope>
    <source>
        <strain evidence="2 3">Q-1</strain>
    </source>
</reference>
<organism evidence="2 3">
    <name type="scientific">Iodidimonas nitroreducens</name>
    <dbReference type="NCBI Taxonomy" id="1236968"/>
    <lineage>
        <taxon>Bacteria</taxon>
        <taxon>Pseudomonadati</taxon>
        <taxon>Pseudomonadota</taxon>
        <taxon>Alphaproteobacteria</taxon>
        <taxon>Iodidimonadales</taxon>
        <taxon>Iodidimonadaceae</taxon>
        <taxon>Iodidimonas</taxon>
    </lineage>
</organism>
<keyword evidence="1" id="KW-0812">Transmembrane</keyword>
<evidence type="ECO:0000256" key="1">
    <source>
        <dbReference type="SAM" id="Phobius"/>
    </source>
</evidence>
<dbReference type="Proteomes" id="UP000324996">
    <property type="component" value="Unassembled WGS sequence"/>
</dbReference>
<protein>
    <recommendedName>
        <fullName evidence="4">Sensor histidine kinase</fullName>
    </recommendedName>
</protein>
<feature type="transmembrane region" description="Helical" evidence="1">
    <location>
        <begin position="106"/>
        <end position="128"/>
    </location>
</feature>
<keyword evidence="1" id="KW-0472">Membrane</keyword>
<proteinExistence type="predicted"/>